<organism evidence="1 2">
    <name type="scientific">Acinetobacter johnsonii</name>
    <dbReference type="NCBI Taxonomy" id="40214"/>
    <lineage>
        <taxon>Bacteria</taxon>
        <taxon>Pseudomonadati</taxon>
        <taxon>Pseudomonadota</taxon>
        <taxon>Gammaproteobacteria</taxon>
        <taxon>Moraxellales</taxon>
        <taxon>Moraxellaceae</taxon>
        <taxon>Acinetobacter</taxon>
    </lineage>
</organism>
<dbReference type="PROSITE" id="PS51257">
    <property type="entry name" value="PROKAR_LIPOPROTEIN"/>
    <property type="match status" value="1"/>
</dbReference>
<reference evidence="1 2" key="1">
    <citation type="submission" date="2017-11" db="EMBL/GenBank/DDBJ databases">
        <title>Infants hospitalized years apart are colonized by the same room-sourced microbial strains.</title>
        <authorList>
            <person name="Brooks B."/>
            <person name="Olm M.R."/>
            <person name="Firek B.A."/>
            <person name="Baker R."/>
            <person name="Thomas B.C."/>
            <person name="Morowitz M.J."/>
            <person name="Banfield J.F."/>
        </authorList>
    </citation>
    <scope>NUCLEOTIDE SEQUENCE [LARGE SCALE GENOMIC DNA]</scope>
    <source>
        <strain evidence="1">S2_003_000_R3_20</strain>
    </source>
</reference>
<protein>
    <recommendedName>
        <fullName evidence="3">Lipoprotein</fullName>
    </recommendedName>
</protein>
<evidence type="ECO:0008006" key="3">
    <source>
        <dbReference type="Google" id="ProtNLM"/>
    </source>
</evidence>
<name>A0A2W5RSU4_ACIJO</name>
<gene>
    <name evidence="1" type="ORF">DI542_00725</name>
</gene>
<evidence type="ECO:0000313" key="1">
    <source>
        <dbReference type="EMBL" id="PZQ93728.1"/>
    </source>
</evidence>
<proteinExistence type="predicted"/>
<accession>A0A2W5RSU4</accession>
<evidence type="ECO:0000313" key="2">
    <source>
        <dbReference type="Proteomes" id="UP000249282"/>
    </source>
</evidence>
<dbReference type="AlphaFoldDB" id="A0A2W5RSU4"/>
<comment type="caution">
    <text evidence="1">The sequence shown here is derived from an EMBL/GenBank/DDBJ whole genome shotgun (WGS) entry which is preliminary data.</text>
</comment>
<sequence>MKKLALIFALFITGCSGEPEITLPDVKQVDMNDADAIIQSIGEKPIQVIDSTDSRDATKKIYKFDHAFSQLELSPNFALISWKQHDDISLNRAVKMGMAALGNDAGYLIHRVDLNGEHTEYSIQGHKIINNSCVSELCMIKIEK</sequence>
<dbReference type="EMBL" id="QFQJ01000002">
    <property type="protein sequence ID" value="PZQ93728.1"/>
    <property type="molecule type" value="Genomic_DNA"/>
</dbReference>
<dbReference type="Proteomes" id="UP000249282">
    <property type="component" value="Unassembled WGS sequence"/>
</dbReference>